<evidence type="ECO:0000256" key="1">
    <source>
        <dbReference type="ARBA" id="ARBA00023015"/>
    </source>
</evidence>
<evidence type="ECO:0000256" key="2">
    <source>
        <dbReference type="ARBA" id="ARBA00023125"/>
    </source>
</evidence>
<dbReference type="SUPFAM" id="SSF51182">
    <property type="entry name" value="RmlC-like cupins"/>
    <property type="match status" value="1"/>
</dbReference>
<reference evidence="5" key="1">
    <citation type="journal article" date="2014" name="Int. J. Syst. Evol. Microbiol.">
        <title>Complete genome sequence of Corynebacterium casei LMG S-19264T (=DSM 44701T), isolated from a smear-ripened cheese.</title>
        <authorList>
            <consortium name="US DOE Joint Genome Institute (JGI-PGF)"/>
            <person name="Walter F."/>
            <person name="Albersmeier A."/>
            <person name="Kalinowski J."/>
            <person name="Ruckert C."/>
        </authorList>
    </citation>
    <scope>NUCLEOTIDE SEQUENCE</scope>
    <source>
        <strain evidence="5">CGMCC 1.12919</strain>
    </source>
</reference>
<sequence length="297" mass="32047">MAASAETAVPTFYLYGEAHRAVDDGFIHVESLDDRSRPSGWTIRPHAHAELNHLFHIATGGGTMRAETRRLAFVAPCLLLIAAGTVHGFRWQAESSGSVVTVATAHLQDLVRHDEDLRGLFGTAAVVPLDQGQQAAIAAAAARLMQELGWAARGHRAAADAGLLDLMVTALRARHAQAPDDGDGLVMRGAQAELVARLRQRVQERFRLRESVEAHARALGVTPGRLRAACARVARQAPSDMLDQRALLEAKRALLYSNAAVAEIGYGLGFPDPAYFSRFFTRHVGQPPSAFRAARGD</sequence>
<dbReference type="PANTHER" id="PTHR46796">
    <property type="entry name" value="HTH-TYPE TRANSCRIPTIONAL ACTIVATOR RHAS-RELATED"/>
    <property type="match status" value="1"/>
</dbReference>
<comment type="caution">
    <text evidence="5">The sequence shown here is derived from an EMBL/GenBank/DDBJ whole genome shotgun (WGS) entry which is preliminary data.</text>
</comment>
<keyword evidence="1" id="KW-0805">Transcription regulation</keyword>
<dbReference type="InterPro" id="IPR047264">
    <property type="entry name" value="Cupin_HpaA-like_N"/>
</dbReference>
<dbReference type="InterPro" id="IPR018060">
    <property type="entry name" value="HTH_AraC"/>
</dbReference>
<keyword evidence="2" id="KW-0238">DNA-binding</keyword>
<feature type="domain" description="HTH araC/xylS-type" evidence="4">
    <location>
        <begin position="196"/>
        <end position="294"/>
    </location>
</feature>
<dbReference type="InterPro" id="IPR009057">
    <property type="entry name" value="Homeodomain-like_sf"/>
</dbReference>
<evidence type="ECO:0000313" key="5">
    <source>
        <dbReference type="EMBL" id="GGC47151.1"/>
    </source>
</evidence>
<dbReference type="Gene3D" id="1.10.10.60">
    <property type="entry name" value="Homeodomain-like"/>
    <property type="match status" value="1"/>
</dbReference>
<dbReference type="GO" id="GO:0043565">
    <property type="term" value="F:sequence-specific DNA binding"/>
    <property type="evidence" value="ECO:0007669"/>
    <property type="project" value="InterPro"/>
</dbReference>
<keyword evidence="3" id="KW-0804">Transcription</keyword>
<keyword evidence="6" id="KW-1185">Reference proteome</keyword>
<dbReference type="RefSeq" id="WP_188607339.1">
    <property type="nucleotide sequence ID" value="NZ_BMGG01000001.1"/>
</dbReference>
<protein>
    <submittedName>
        <fullName evidence="5">AraC family transcriptional regulator</fullName>
    </submittedName>
</protein>
<dbReference type="CDD" id="cd06999">
    <property type="entry name" value="cupin_HpaA-like_N"/>
    <property type="match status" value="1"/>
</dbReference>
<dbReference type="SUPFAM" id="SSF46689">
    <property type="entry name" value="Homeodomain-like"/>
    <property type="match status" value="1"/>
</dbReference>
<dbReference type="EMBL" id="BMGG01000001">
    <property type="protein sequence ID" value="GGC47151.1"/>
    <property type="molecule type" value="Genomic_DNA"/>
</dbReference>
<proteinExistence type="predicted"/>
<dbReference type="PANTHER" id="PTHR46796:SF13">
    <property type="entry name" value="HTH-TYPE TRANSCRIPTIONAL ACTIVATOR RHAS"/>
    <property type="match status" value="1"/>
</dbReference>
<dbReference type="Pfam" id="PF12833">
    <property type="entry name" value="HTH_18"/>
    <property type="match status" value="1"/>
</dbReference>
<dbReference type="InterPro" id="IPR050204">
    <property type="entry name" value="AraC_XylS_family_regulators"/>
</dbReference>
<evidence type="ECO:0000313" key="6">
    <source>
        <dbReference type="Proteomes" id="UP000637002"/>
    </source>
</evidence>
<name>A0A916X6Q8_9HYPH</name>
<gene>
    <name evidence="5" type="ORF">GCM10010994_02860</name>
</gene>
<organism evidence="5 6">
    <name type="scientific">Chelatococcus reniformis</name>
    <dbReference type="NCBI Taxonomy" id="1494448"/>
    <lineage>
        <taxon>Bacteria</taxon>
        <taxon>Pseudomonadati</taxon>
        <taxon>Pseudomonadota</taxon>
        <taxon>Alphaproteobacteria</taxon>
        <taxon>Hyphomicrobiales</taxon>
        <taxon>Chelatococcaceae</taxon>
        <taxon>Chelatococcus</taxon>
    </lineage>
</organism>
<dbReference type="PROSITE" id="PS01124">
    <property type="entry name" value="HTH_ARAC_FAMILY_2"/>
    <property type="match status" value="1"/>
</dbReference>
<dbReference type="InterPro" id="IPR011051">
    <property type="entry name" value="RmlC_Cupin_sf"/>
</dbReference>
<dbReference type="GO" id="GO:0003700">
    <property type="term" value="F:DNA-binding transcription factor activity"/>
    <property type="evidence" value="ECO:0007669"/>
    <property type="project" value="InterPro"/>
</dbReference>
<dbReference type="SMART" id="SM00342">
    <property type="entry name" value="HTH_ARAC"/>
    <property type="match status" value="1"/>
</dbReference>
<evidence type="ECO:0000256" key="3">
    <source>
        <dbReference type="ARBA" id="ARBA00023163"/>
    </source>
</evidence>
<dbReference type="Proteomes" id="UP000637002">
    <property type="component" value="Unassembled WGS sequence"/>
</dbReference>
<accession>A0A916X6Q8</accession>
<reference evidence="5" key="2">
    <citation type="submission" date="2020-09" db="EMBL/GenBank/DDBJ databases">
        <authorList>
            <person name="Sun Q."/>
            <person name="Zhou Y."/>
        </authorList>
    </citation>
    <scope>NUCLEOTIDE SEQUENCE</scope>
    <source>
        <strain evidence="5">CGMCC 1.12919</strain>
    </source>
</reference>
<dbReference type="AlphaFoldDB" id="A0A916X6Q8"/>
<evidence type="ECO:0000259" key="4">
    <source>
        <dbReference type="PROSITE" id="PS01124"/>
    </source>
</evidence>